<dbReference type="EC" id="3.1.11.6" evidence="6"/>
<evidence type="ECO:0000256" key="1">
    <source>
        <dbReference type="ARBA" id="ARBA00009998"/>
    </source>
</evidence>
<dbReference type="NCBIfam" id="NF002139">
    <property type="entry name" value="PRK00977.1-3"/>
    <property type="match status" value="1"/>
</dbReference>
<evidence type="ECO:0000313" key="9">
    <source>
        <dbReference type="Proteomes" id="UP000248606"/>
    </source>
</evidence>
<dbReference type="AlphaFoldDB" id="A0A2W5IC52"/>
<gene>
    <name evidence="6" type="primary">xseB</name>
    <name evidence="8" type="ORF">DI579_00495</name>
</gene>
<dbReference type="GO" id="GO:0006308">
    <property type="term" value="P:DNA catabolic process"/>
    <property type="evidence" value="ECO:0007669"/>
    <property type="project" value="UniProtKB-UniRule"/>
</dbReference>
<evidence type="ECO:0000256" key="3">
    <source>
        <dbReference type="ARBA" id="ARBA00022722"/>
    </source>
</evidence>
<comment type="function">
    <text evidence="6">Bidirectionally degrades single-stranded DNA into large acid-insoluble oligonucleotides, which are then degraded further into small acid-soluble oligonucleotides.</text>
</comment>
<comment type="caution">
    <text evidence="8">The sequence shown here is derived from an EMBL/GenBank/DDBJ whole genome shotgun (WGS) entry which is preliminary data.</text>
</comment>
<keyword evidence="4 6" id="KW-0378">Hydrolase</keyword>
<dbReference type="RefSeq" id="WP_290595532.1">
    <property type="nucleotide sequence ID" value="NZ_CAKZIO010000003.1"/>
</dbReference>
<feature type="region of interest" description="Disordered" evidence="7">
    <location>
        <begin position="70"/>
        <end position="91"/>
    </location>
</feature>
<dbReference type="HAMAP" id="MF_00337">
    <property type="entry name" value="Exonuc_7_S"/>
    <property type="match status" value="1"/>
</dbReference>
<reference evidence="8 9" key="1">
    <citation type="submission" date="2017-08" db="EMBL/GenBank/DDBJ databases">
        <title>Infants hospitalized years apart are colonized by the same room-sourced microbial strains.</title>
        <authorList>
            <person name="Brooks B."/>
            <person name="Olm M.R."/>
            <person name="Firek B.A."/>
            <person name="Baker R."/>
            <person name="Thomas B.C."/>
            <person name="Morowitz M.J."/>
            <person name="Banfield J.F."/>
        </authorList>
    </citation>
    <scope>NUCLEOTIDE SEQUENCE [LARGE SCALE GENOMIC DNA]</scope>
    <source>
        <strain evidence="8">S2_006_000_R1_57</strain>
    </source>
</reference>
<keyword evidence="3 6" id="KW-0540">Nuclease</keyword>
<dbReference type="Gene3D" id="1.10.287.1040">
    <property type="entry name" value="Exonuclease VII, small subunit"/>
    <property type="match status" value="1"/>
</dbReference>
<dbReference type="Pfam" id="PF02609">
    <property type="entry name" value="Exonuc_VII_S"/>
    <property type="match status" value="1"/>
</dbReference>
<evidence type="ECO:0000256" key="6">
    <source>
        <dbReference type="HAMAP-Rule" id="MF_00337"/>
    </source>
</evidence>
<dbReference type="InterPro" id="IPR037004">
    <property type="entry name" value="Exonuc_VII_ssu_sf"/>
</dbReference>
<keyword evidence="5 6" id="KW-0269">Exonuclease</keyword>
<organism evidence="8 9">
    <name type="scientific">Lawsonella clevelandensis</name>
    <dbReference type="NCBI Taxonomy" id="1528099"/>
    <lineage>
        <taxon>Bacteria</taxon>
        <taxon>Bacillati</taxon>
        <taxon>Actinomycetota</taxon>
        <taxon>Actinomycetes</taxon>
        <taxon>Mycobacteriales</taxon>
        <taxon>Lawsonellaceae</taxon>
        <taxon>Lawsonella</taxon>
    </lineage>
</organism>
<dbReference type="PANTHER" id="PTHR34137:SF1">
    <property type="entry name" value="EXODEOXYRIBONUCLEASE 7 SMALL SUBUNIT"/>
    <property type="match status" value="1"/>
</dbReference>
<proteinExistence type="inferred from homology"/>
<accession>A0A2W5IC52</accession>
<evidence type="ECO:0000256" key="4">
    <source>
        <dbReference type="ARBA" id="ARBA00022801"/>
    </source>
</evidence>
<comment type="subunit">
    <text evidence="6">Heterooligomer composed of large and small subunits.</text>
</comment>
<evidence type="ECO:0000256" key="7">
    <source>
        <dbReference type="SAM" id="MobiDB-lite"/>
    </source>
</evidence>
<dbReference type="Proteomes" id="UP000248606">
    <property type="component" value="Unassembled WGS sequence"/>
</dbReference>
<dbReference type="EMBL" id="QFOZ01000001">
    <property type="protein sequence ID" value="PZP89691.1"/>
    <property type="molecule type" value="Genomic_DNA"/>
</dbReference>
<evidence type="ECO:0000256" key="2">
    <source>
        <dbReference type="ARBA" id="ARBA00022490"/>
    </source>
</evidence>
<comment type="subcellular location">
    <subcellularLocation>
        <location evidence="6">Cytoplasm</location>
    </subcellularLocation>
</comment>
<name>A0A2W5IC52_9ACTN</name>
<dbReference type="PANTHER" id="PTHR34137">
    <property type="entry name" value="EXODEOXYRIBONUCLEASE 7 SMALL SUBUNIT"/>
    <property type="match status" value="1"/>
</dbReference>
<dbReference type="SUPFAM" id="SSF116842">
    <property type="entry name" value="XseB-like"/>
    <property type="match status" value="1"/>
</dbReference>
<protein>
    <recommendedName>
        <fullName evidence="6">Exodeoxyribonuclease 7 small subunit</fullName>
        <ecNumber evidence="6">3.1.11.6</ecNumber>
    </recommendedName>
    <alternativeName>
        <fullName evidence="6">Exodeoxyribonuclease VII small subunit</fullName>
        <shortName evidence="6">Exonuclease VII small subunit</shortName>
    </alternativeName>
</protein>
<sequence length="91" mass="10031">MAQQNDDVKPVAELNYEEARDELVETVRCLEQGGLSLDDSLALWERGEELGQRCEELLAGAHKRIEEALATHTDTETIGDAEDTVDGSTDN</sequence>
<dbReference type="GO" id="GO:0009318">
    <property type="term" value="C:exodeoxyribonuclease VII complex"/>
    <property type="evidence" value="ECO:0007669"/>
    <property type="project" value="UniProtKB-UniRule"/>
</dbReference>
<keyword evidence="2 6" id="KW-0963">Cytoplasm</keyword>
<comment type="similarity">
    <text evidence="1 6">Belongs to the XseB family.</text>
</comment>
<evidence type="ECO:0000256" key="5">
    <source>
        <dbReference type="ARBA" id="ARBA00022839"/>
    </source>
</evidence>
<evidence type="ECO:0000313" key="8">
    <source>
        <dbReference type="EMBL" id="PZP89691.1"/>
    </source>
</evidence>
<dbReference type="NCBIfam" id="TIGR01280">
    <property type="entry name" value="xseB"/>
    <property type="match status" value="1"/>
</dbReference>
<dbReference type="GO" id="GO:0008855">
    <property type="term" value="F:exodeoxyribonuclease VII activity"/>
    <property type="evidence" value="ECO:0007669"/>
    <property type="project" value="UniProtKB-UniRule"/>
</dbReference>
<dbReference type="InterPro" id="IPR003761">
    <property type="entry name" value="Exonuc_VII_S"/>
</dbReference>
<dbReference type="GO" id="GO:0005829">
    <property type="term" value="C:cytosol"/>
    <property type="evidence" value="ECO:0007669"/>
    <property type="project" value="TreeGrafter"/>
</dbReference>
<comment type="catalytic activity">
    <reaction evidence="6">
        <text>Exonucleolytic cleavage in either 5'- to 3'- or 3'- to 5'-direction to yield nucleoside 5'-phosphates.</text>
        <dbReference type="EC" id="3.1.11.6"/>
    </reaction>
</comment>